<dbReference type="SMART" id="SM00962">
    <property type="entry name" value="SRP54"/>
    <property type="match status" value="1"/>
</dbReference>
<comment type="similarity">
    <text evidence="9">Belongs to the GTP-binding SRP family. FtsY subfamily.</text>
</comment>
<comment type="subcellular location">
    <subcellularLocation>
        <location evidence="9">Cell membrane</location>
        <topology evidence="9">Peripheral membrane protein</topology>
        <orientation evidence="9">Cytoplasmic side</orientation>
    </subcellularLocation>
    <subcellularLocation>
        <location evidence="9">Cytoplasm</location>
    </subcellularLocation>
</comment>
<feature type="binding site" evidence="9">
    <location>
        <begin position="191"/>
        <end position="195"/>
    </location>
    <ligand>
        <name>GTP</name>
        <dbReference type="ChEBI" id="CHEBI:37565"/>
    </ligand>
</feature>
<dbReference type="InterPro" id="IPR042101">
    <property type="entry name" value="SRP54_N_sf"/>
</dbReference>
<keyword evidence="4 9" id="KW-0378">Hydrolase</keyword>
<evidence type="ECO:0000256" key="2">
    <source>
        <dbReference type="ARBA" id="ARBA00022490"/>
    </source>
</evidence>
<dbReference type="GO" id="GO:0005047">
    <property type="term" value="F:signal recognition particle binding"/>
    <property type="evidence" value="ECO:0007669"/>
    <property type="project" value="TreeGrafter"/>
</dbReference>
<dbReference type="Proteomes" id="UP000320390">
    <property type="component" value="Chromosome"/>
</dbReference>
<dbReference type="Pfam" id="PF02881">
    <property type="entry name" value="SRP54_N"/>
    <property type="match status" value="1"/>
</dbReference>
<keyword evidence="7 9" id="KW-0675">Receptor</keyword>
<dbReference type="GO" id="GO:0006614">
    <property type="term" value="P:SRP-dependent cotranslational protein targeting to membrane"/>
    <property type="evidence" value="ECO:0007669"/>
    <property type="project" value="InterPro"/>
</dbReference>
<evidence type="ECO:0000256" key="6">
    <source>
        <dbReference type="ARBA" id="ARBA00023136"/>
    </source>
</evidence>
<dbReference type="Gene3D" id="3.40.50.300">
    <property type="entry name" value="P-loop containing nucleotide triphosphate hydrolases"/>
    <property type="match status" value="1"/>
</dbReference>
<evidence type="ECO:0000256" key="9">
    <source>
        <dbReference type="HAMAP-Rule" id="MF_00920"/>
    </source>
</evidence>
<dbReference type="GO" id="GO:0005737">
    <property type="term" value="C:cytoplasm"/>
    <property type="evidence" value="ECO:0007669"/>
    <property type="project" value="UniProtKB-SubCell"/>
</dbReference>
<sequence>MGLFDRFKERLSKTRTAISDGLTGLFKGGRKIDQELLDELEELLYTSDLGPLAGELTEDLARLHKRGELKGEEDVRQAMRAKLLAKLEGSGGGDPVMTAKPTIILVVGVNGSGKTTSIAKLAHRFQSQGKKVILGAGDTFRAAAADQLQIWAERNGADIVRQHKDNADPAAIAFDTCSAAIARGMDVAIIDTAGRLHTQSNLMQELDKVRRVIDKKIPGAPHETWLVIDGTNGQNAIRQAKEFTAAVDVTGLIVAKLDGTARGGAVFAIKDELGLPIRYIGTGESLELLEAFEPEPFVDAIVSKSVGAVS</sequence>
<dbReference type="NCBIfam" id="TIGR00064">
    <property type="entry name" value="ftsY"/>
    <property type="match status" value="1"/>
</dbReference>
<dbReference type="SUPFAM" id="SSF47364">
    <property type="entry name" value="Domain of the SRP/SRP receptor G-proteins"/>
    <property type="match status" value="1"/>
</dbReference>
<dbReference type="InterPro" id="IPR036225">
    <property type="entry name" value="SRP/SRP_N"/>
</dbReference>
<dbReference type="RefSeq" id="WP_419191188.1">
    <property type="nucleotide sequence ID" value="NZ_CP036434.1"/>
</dbReference>
<evidence type="ECO:0000256" key="4">
    <source>
        <dbReference type="ARBA" id="ARBA00022801"/>
    </source>
</evidence>
<name>A0A518EQV8_9BACT</name>
<keyword evidence="12" id="KW-1185">Reference proteome</keyword>
<evidence type="ECO:0000256" key="1">
    <source>
        <dbReference type="ARBA" id="ARBA00022475"/>
    </source>
</evidence>
<dbReference type="PANTHER" id="PTHR43134:SF1">
    <property type="entry name" value="SIGNAL RECOGNITION PARTICLE RECEPTOR SUBUNIT ALPHA"/>
    <property type="match status" value="1"/>
</dbReference>
<evidence type="ECO:0000256" key="7">
    <source>
        <dbReference type="ARBA" id="ARBA00023170"/>
    </source>
</evidence>
<dbReference type="CDD" id="cd17874">
    <property type="entry name" value="FtsY"/>
    <property type="match status" value="1"/>
</dbReference>
<dbReference type="InterPro" id="IPR000897">
    <property type="entry name" value="SRP54_GTPase_dom"/>
</dbReference>
<evidence type="ECO:0000256" key="5">
    <source>
        <dbReference type="ARBA" id="ARBA00023134"/>
    </source>
</evidence>
<protein>
    <recommendedName>
        <fullName evidence="9">Signal recognition particle receptor FtsY</fullName>
        <shortName evidence="9">SRP receptor</shortName>
        <ecNumber evidence="9">3.6.5.4</ecNumber>
    </recommendedName>
</protein>
<evidence type="ECO:0000256" key="3">
    <source>
        <dbReference type="ARBA" id="ARBA00022741"/>
    </source>
</evidence>
<organism evidence="11 12">
    <name type="scientific">Saltatorellus ferox</name>
    <dbReference type="NCBI Taxonomy" id="2528018"/>
    <lineage>
        <taxon>Bacteria</taxon>
        <taxon>Pseudomonadati</taxon>
        <taxon>Planctomycetota</taxon>
        <taxon>Planctomycetia</taxon>
        <taxon>Planctomycetia incertae sedis</taxon>
        <taxon>Saltatorellus</taxon>
    </lineage>
</organism>
<dbReference type="EMBL" id="CP036434">
    <property type="protein sequence ID" value="QDV06480.1"/>
    <property type="molecule type" value="Genomic_DNA"/>
</dbReference>
<evidence type="ECO:0000256" key="8">
    <source>
        <dbReference type="ARBA" id="ARBA00048027"/>
    </source>
</evidence>
<keyword evidence="3 9" id="KW-0547">Nucleotide-binding</keyword>
<proteinExistence type="inferred from homology"/>
<dbReference type="GO" id="GO:0005525">
    <property type="term" value="F:GTP binding"/>
    <property type="evidence" value="ECO:0007669"/>
    <property type="project" value="UniProtKB-UniRule"/>
</dbReference>
<keyword evidence="1 9" id="KW-1003">Cell membrane</keyword>
<reference evidence="11 12" key="1">
    <citation type="submission" date="2019-02" db="EMBL/GenBank/DDBJ databases">
        <title>Deep-cultivation of Planctomycetes and their phenomic and genomic characterization uncovers novel biology.</title>
        <authorList>
            <person name="Wiegand S."/>
            <person name="Jogler M."/>
            <person name="Boedeker C."/>
            <person name="Pinto D."/>
            <person name="Vollmers J."/>
            <person name="Rivas-Marin E."/>
            <person name="Kohn T."/>
            <person name="Peeters S.H."/>
            <person name="Heuer A."/>
            <person name="Rast P."/>
            <person name="Oberbeckmann S."/>
            <person name="Bunk B."/>
            <person name="Jeske O."/>
            <person name="Meyerdierks A."/>
            <person name="Storesund J.E."/>
            <person name="Kallscheuer N."/>
            <person name="Luecker S."/>
            <person name="Lage O.M."/>
            <person name="Pohl T."/>
            <person name="Merkel B.J."/>
            <person name="Hornburger P."/>
            <person name="Mueller R.-W."/>
            <person name="Bruemmer F."/>
            <person name="Labrenz M."/>
            <person name="Spormann A.M."/>
            <person name="Op den Camp H."/>
            <person name="Overmann J."/>
            <person name="Amann R."/>
            <person name="Jetten M.S.M."/>
            <person name="Mascher T."/>
            <person name="Medema M.H."/>
            <person name="Devos D.P."/>
            <person name="Kaster A.-K."/>
            <person name="Ovreas L."/>
            <person name="Rohde M."/>
            <person name="Galperin M.Y."/>
            <person name="Jogler C."/>
        </authorList>
    </citation>
    <scope>NUCLEOTIDE SEQUENCE [LARGE SCALE GENOMIC DNA]</scope>
    <source>
        <strain evidence="11 12">Poly30</strain>
    </source>
</reference>
<comment type="subunit">
    <text evidence="9">Part of the signal recognition particle protein translocation system, which is composed of SRP and FtsY.</text>
</comment>
<comment type="caution">
    <text evidence="9">Lacks conserved residue(s) required for the propagation of feature annotation.</text>
</comment>
<dbReference type="AlphaFoldDB" id="A0A518EQV8"/>
<dbReference type="InterPro" id="IPR004390">
    <property type="entry name" value="SR_rcpt_FtsY"/>
</dbReference>
<dbReference type="SMART" id="SM00963">
    <property type="entry name" value="SRP54_N"/>
    <property type="match status" value="1"/>
</dbReference>
<accession>A0A518EQV8</accession>
<dbReference type="EC" id="3.6.5.4" evidence="9"/>
<dbReference type="InterPro" id="IPR027417">
    <property type="entry name" value="P-loop_NTPase"/>
</dbReference>
<dbReference type="InterPro" id="IPR003593">
    <property type="entry name" value="AAA+_ATPase"/>
</dbReference>
<dbReference type="SMART" id="SM00382">
    <property type="entry name" value="AAA"/>
    <property type="match status" value="1"/>
</dbReference>
<comment type="function">
    <text evidence="9">Involved in targeting and insertion of nascent membrane proteins into the cytoplasmic membrane. Acts as a receptor for the complex formed by the signal recognition particle (SRP) and the ribosome-nascent chain (RNC).</text>
</comment>
<gene>
    <name evidence="9 11" type="primary">ftsY</name>
    <name evidence="11" type="ORF">Poly30_19900</name>
</gene>
<dbReference type="GO" id="GO:0005886">
    <property type="term" value="C:plasma membrane"/>
    <property type="evidence" value="ECO:0007669"/>
    <property type="project" value="UniProtKB-SubCell"/>
</dbReference>
<dbReference type="PANTHER" id="PTHR43134">
    <property type="entry name" value="SIGNAL RECOGNITION PARTICLE RECEPTOR SUBUNIT ALPHA"/>
    <property type="match status" value="1"/>
</dbReference>
<keyword evidence="5 9" id="KW-0342">GTP-binding</keyword>
<dbReference type="HAMAP" id="MF_00920">
    <property type="entry name" value="FtsY"/>
    <property type="match status" value="1"/>
</dbReference>
<dbReference type="Pfam" id="PF00448">
    <property type="entry name" value="SRP54"/>
    <property type="match status" value="1"/>
</dbReference>
<evidence type="ECO:0000313" key="11">
    <source>
        <dbReference type="EMBL" id="QDV06480.1"/>
    </source>
</evidence>
<feature type="domain" description="SRP54-type proteins GTP-binding" evidence="10">
    <location>
        <begin position="276"/>
        <end position="289"/>
    </location>
</feature>
<keyword evidence="2 9" id="KW-0963">Cytoplasm</keyword>
<feature type="binding site" evidence="9">
    <location>
        <begin position="108"/>
        <end position="115"/>
    </location>
    <ligand>
        <name>GTP</name>
        <dbReference type="ChEBI" id="CHEBI:37565"/>
    </ligand>
</feature>
<dbReference type="InterPro" id="IPR013822">
    <property type="entry name" value="Signal_recog_particl_SRP54_hlx"/>
</dbReference>
<dbReference type="GO" id="GO:0003924">
    <property type="term" value="F:GTPase activity"/>
    <property type="evidence" value="ECO:0007669"/>
    <property type="project" value="UniProtKB-UniRule"/>
</dbReference>
<evidence type="ECO:0000259" key="10">
    <source>
        <dbReference type="PROSITE" id="PS00300"/>
    </source>
</evidence>
<dbReference type="SUPFAM" id="SSF52540">
    <property type="entry name" value="P-loop containing nucleoside triphosphate hydrolases"/>
    <property type="match status" value="1"/>
</dbReference>
<dbReference type="Gene3D" id="1.20.120.140">
    <property type="entry name" value="Signal recognition particle SRP54, nucleotide-binding domain"/>
    <property type="match status" value="1"/>
</dbReference>
<dbReference type="FunFam" id="3.40.50.300:FF:000053">
    <property type="entry name" value="Signal recognition particle receptor FtsY"/>
    <property type="match status" value="1"/>
</dbReference>
<evidence type="ECO:0000313" key="12">
    <source>
        <dbReference type="Proteomes" id="UP000320390"/>
    </source>
</evidence>
<comment type="catalytic activity">
    <reaction evidence="8 9">
        <text>GTP + H2O = GDP + phosphate + H(+)</text>
        <dbReference type="Rhea" id="RHEA:19669"/>
        <dbReference type="ChEBI" id="CHEBI:15377"/>
        <dbReference type="ChEBI" id="CHEBI:15378"/>
        <dbReference type="ChEBI" id="CHEBI:37565"/>
        <dbReference type="ChEBI" id="CHEBI:43474"/>
        <dbReference type="ChEBI" id="CHEBI:58189"/>
        <dbReference type="EC" id="3.6.5.4"/>
    </reaction>
</comment>
<dbReference type="PROSITE" id="PS00300">
    <property type="entry name" value="SRP54"/>
    <property type="match status" value="1"/>
</dbReference>
<keyword evidence="6 9" id="KW-0472">Membrane</keyword>